<dbReference type="Proteomes" id="UP001529423">
    <property type="component" value="Unassembled WGS sequence"/>
</dbReference>
<gene>
    <name evidence="1" type="ORF">QUW46_07800</name>
</gene>
<comment type="caution">
    <text evidence="1">The sequence shown here is derived from an EMBL/GenBank/DDBJ whole genome shotgun (WGS) entry which is preliminary data.</text>
</comment>
<evidence type="ECO:0000313" key="2">
    <source>
        <dbReference type="Proteomes" id="UP001529423"/>
    </source>
</evidence>
<reference evidence="1" key="1">
    <citation type="submission" date="2023-06" db="EMBL/GenBank/DDBJ databases">
        <title>Identification and characterization of horizontal gene transfer across gut microbiota members of farm animals based on homology search.</title>
        <authorList>
            <person name="Schwarzerova J."/>
            <person name="Nykrynova M."/>
            <person name="Jureckova K."/>
            <person name="Cejkova D."/>
            <person name="Rychlik I."/>
        </authorList>
    </citation>
    <scope>NUCLEOTIDE SEQUENCE</scope>
    <source>
        <strain evidence="1">105_WCHN</strain>
    </source>
</reference>
<name>A0ABT7VP04_9LACO</name>
<keyword evidence="2" id="KW-1185">Reference proteome</keyword>
<accession>A0ABT7VP04</accession>
<dbReference type="RefSeq" id="WP_289561011.1">
    <property type="nucleotide sequence ID" value="NZ_JAUDEO010000051.1"/>
</dbReference>
<proteinExistence type="predicted"/>
<organism evidence="1 2">
    <name type="scientific">Limosilactobacillus panis</name>
    <dbReference type="NCBI Taxonomy" id="47493"/>
    <lineage>
        <taxon>Bacteria</taxon>
        <taxon>Bacillati</taxon>
        <taxon>Bacillota</taxon>
        <taxon>Bacilli</taxon>
        <taxon>Lactobacillales</taxon>
        <taxon>Lactobacillaceae</taxon>
        <taxon>Limosilactobacillus</taxon>
    </lineage>
</organism>
<evidence type="ECO:0000313" key="1">
    <source>
        <dbReference type="EMBL" id="MDM8334469.1"/>
    </source>
</evidence>
<sequence>MTNKNNYRFYAAQDDQENKMLVIIQGHLNDNLLANAGRLTDPKFSPIANQLQNIMAHASFKDTNKGGEE</sequence>
<dbReference type="EMBL" id="JAUDEO010000051">
    <property type="protein sequence ID" value="MDM8334469.1"/>
    <property type="molecule type" value="Genomic_DNA"/>
</dbReference>
<protein>
    <submittedName>
        <fullName evidence="1">Uncharacterized protein</fullName>
    </submittedName>
</protein>
<reference evidence="1" key="2">
    <citation type="submission" date="2023-06" db="EMBL/GenBank/DDBJ databases">
        <authorList>
            <person name="Zeman M."/>
            <person name="Kubasova T."/>
            <person name="Jahodarova E."/>
            <person name="Nykrynova M."/>
            <person name="Rychlik I."/>
        </authorList>
    </citation>
    <scope>NUCLEOTIDE SEQUENCE</scope>
    <source>
        <strain evidence="1">105_WCHN</strain>
    </source>
</reference>